<dbReference type="SUPFAM" id="SSF55307">
    <property type="entry name" value="Tubulin C-terminal domain-like"/>
    <property type="match status" value="1"/>
</dbReference>
<evidence type="ECO:0000256" key="3">
    <source>
        <dbReference type="ARBA" id="ARBA00022741"/>
    </source>
</evidence>
<evidence type="ECO:0000313" key="5">
    <source>
        <dbReference type="EMBL" id="VDK70809.1"/>
    </source>
</evidence>
<sequence length="67" mass="8165">MFQHKTFFHWYKSEGIEEAEFMEADNTIKDLITEYKQYEGVPDDEDWNDEVDDRMQAINNMEQPDQK</sequence>
<keyword evidence="4" id="KW-0342">GTP-binding</keyword>
<reference evidence="5 6" key="1">
    <citation type="submission" date="2018-08" db="EMBL/GenBank/DDBJ databases">
        <authorList>
            <person name="Laetsch R D."/>
            <person name="Stevens L."/>
            <person name="Kumar S."/>
            <person name="Blaxter L. M."/>
        </authorList>
    </citation>
    <scope>NUCLEOTIDE SEQUENCE [LARGE SCALE GENOMIC DNA]</scope>
</reference>
<evidence type="ECO:0000256" key="1">
    <source>
        <dbReference type="ARBA" id="ARBA00009636"/>
    </source>
</evidence>
<comment type="similarity">
    <text evidence="1">Belongs to the tubulin family.</text>
</comment>
<dbReference type="Proteomes" id="UP000271087">
    <property type="component" value="Unassembled WGS sequence"/>
</dbReference>
<organism evidence="5 6">
    <name type="scientific">Onchocerca ochengi</name>
    <name type="common">Filarial nematode worm</name>
    <dbReference type="NCBI Taxonomy" id="42157"/>
    <lineage>
        <taxon>Eukaryota</taxon>
        <taxon>Metazoa</taxon>
        <taxon>Ecdysozoa</taxon>
        <taxon>Nematoda</taxon>
        <taxon>Chromadorea</taxon>
        <taxon>Rhabditida</taxon>
        <taxon>Spirurina</taxon>
        <taxon>Spiruromorpha</taxon>
        <taxon>Filarioidea</taxon>
        <taxon>Onchocercidae</taxon>
        <taxon>Onchocerca</taxon>
    </lineage>
</organism>
<gene>
    <name evidence="5" type="ORF">NOO_LOCUS3860</name>
</gene>
<accession>A0A3P6SGY0</accession>
<dbReference type="AlphaFoldDB" id="A0A3P6SGY0"/>
<dbReference type="InterPro" id="IPR023123">
    <property type="entry name" value="Tubulin_C"/>
</dbReference>
<evidence type="ECO:0008006" key="7">
    <source>
        <dbReference type="Google" id="ProtNLM"/>
    </source>
</evidence>
<dbReference type="InterPro" id="IPR008280">
    <property type="entry name" value="Tub_FtsZ_C"/>
</dbReference>
<dbReference type="EMBL" id="UYRW01000789">
    <property type="protein sequence ID" value="VDK70809.1"/>
    <property type="molecule type" value="Genomic_DNA"/>
</dbReference>
<proteinExistence type="inferred from homology"/>
<keyword evidence="2" id="KW-0493">Microtubule</keyword>
<evidence type="ECO:0000256" key="2">
    <source>
        <dbReference type="ARBA" id="ARBA00022701"/>
    </source>
</evidence>
<dbReference type="GO" id="GO:0005525">
    <property type="term" value="F:GTP binding"/>
    <property type="evidence" value="ECO:0007669"/>
    <property type="project" value="UniProtKB-KW"/>
</dbReference>
<name>A0A3P6SGY0_ONCOC</name>
<feature type="non-terminal residue" evidence="5">
    <location>
        <position position="1"/>
    </location>
</feature>
<keyword evidence="3" id="KW-0547">Nucleotide-binding</keyword>
<keyword evidence="6" id="KW-1185">Reference proteome</keyword>
<dbReference type="Gene3D" id="1.10.287.600">
    <property type="entry name" value="Helix hairpin bin"/>
    <property type="match status" value="1"/>
</dbReference>
<evidence type="ECO:0000313" key="6">
    <source>
        <dbReference type="Proteomes" id="UP000271087"/>
    </source>
</evidence>
<evidence type="ECO:0000256" key="4">
    <source>
        <dbReference type="ARBA" id="ARBA00023134"/>
    </source>
</evidence>
<protein>
    <recommendedName>
        <fullName evidence="7">Tubulin/FtsZ 2-layer sandwich domain-containing protein</fullName>
    </recommendedName>
</protein>
<dbReference type="GO" id="GO:0005874">
    <property type="term" value="C:microtubule"/>
    <property type="evidence" value="ECO:0007669"/>
    <property type="project" value="UniProtKB-KW"/>
</dbReference>